<organism evidence="8 9">
    <name type="scientific">Vanilla planifolia</name>
    <name type="common">Vanilla</name>
    <dbReference type="NCBI Taxonomy" id="51239"/>
    <lineage>
        <taxon>Eukaryota</taxon>
        <taxon>Viridiplantae</taxon>
        <taxon>Streptophyta</taxon>
        <taxon>Embryophyta</taxon>
        <taxon>Tracheophyta</taxon>
        <taxon>Spermatophyta</taxon>
        <taxon>Magnoliopsida</taxon>
        <taxon>Liliopsida</taxon>
        <taxon>Asparagales</taxon>
        <taxon>Orchidaceae</taxon>
        <taxon>Vanilloideae</taxon>
        <taxon>Vanilleae</taxon>
        <taxon>Vanilla</taxon>
    </lineage>
</organism>
<dbReference type="InterPro" id="IPR036576">
    <property type="entry name" value="WRKY_dom_sf"/>
</dbReference>
<evidence type="ECO:0000313" key="9">
    <source>
        <dbReference type="Proteomes" id="UP000639772"/>
    </source>
</evidence>
<evidence type="ECO:0000256" key="2">
    <source>
        <dbReference type="ARBA" id="ARBA00023015"/>
    </source>
</evidence>
<keyword evidence="4" id="KW-0804">Transcription</keyword>
<feature type="region of interest" description="Disordered" evidence="6">
    <location>
        <begin position="72"/>
        <end position="118"/>
    </location>
</feature>
<dbReference type="GO" id="GO:0005634">
    <property type="term" value="C:nucleus"/>
    <property type="evidence" value="ECO:0007669"/>
    <property type="project" value="UniProtKB-SubCell"/>
</dbReference>
<dbReference type="GO" id="GO:0003700">
    <property type="term" value="F:DNA-binding transcription factor activity"/>
    <property type="evidence" value="ECO:0007669"/>
    <property type="project" value="InterPro"/>
</dbReference>
<dbReference type="SUPFAM" id="SSF118290">
    <property type="entry name" value="WRKY DNA-binding domain"/>
    <property type="match status" value="1"/>
</dbReference>
<sequence length="267" mass="30516">MVVAVRQSPTLPCYHKMAAEELIKGNHLMAQLRVLMLFEDCSELAETLFEEAVRSSTEALSLLRPCRCNPPQPTAKVGSALRRSLSDGKNNNARPRMEAESETPEGQKKRKKSQTWTTVTTGPHFDGYQWRKYGQKVINKSKFPRIYYRCTHSKEQGCLARKTVQRKEGGEGKETEFAVSYKMHHTCKSTEELFSAFVVESAHEQRKRLNPILKKTRTVPAHGSDGLWQWSWGDSDTDHLLTNDTWDSTPDFARPMNFGDDDLEFLC</sequence>
<evidence type="ECO:0000256" key="3">
    <source>
        <dbReference type="ARBA" id="ARBA00023125"/>
    </source>
</evidence>
<evidence type="ECO:0000259" key="7">
    <source>
        <dbReference type="PROSITE" id="PS50811"/>
    </source>
</evidence>
<accession>A0A835VBQ9</accession>
<keyword evidence="3" id="KW-0238">DNA-binding</keyword>
<dbReference type="InterPro" id="IPR003657">
    <property type="entry name" value="WRKY_dom"/>
</dbReference>
<dbReference type="PROSITE" id="PS50811">
    <property type="entry name" value="WRKY"/>
    <property type="match status" value="1"/>
</dbReference>
<feature type="domain" description="WRKY" evidence="7">
    <location>
        <begin position="126"/>
        <end position="166"/>
    </location>
</feature>
<dbReference type="GO" id="GO:0043565">
    <property type="term" value="F:sequence-specific DNA binding"/>
    <property type="evidence" value="ECO:0007669"/>
    <property type="project" value="InterPro"/>
</dbReference>
<keyword evidence="2" id="KW-0805">Transcription regulation</keyword>
<name>A0A835VBQ9_VANPL</name>
<comment type="caution">
    <text evidence="8">The sequence shown here is derived from an EMBL/GenBank/DDBJ whole genome shotgun (WGS) entry which is preliminary data.</text>
</comment>
<dbReference type="Gene3D" id="2.20.25.80">
    <property type="entry name" value="WRKY domain"/>
    <property type="match status" value="1"/>
</dbReference>
<evidence type="ECO:0000256" key="1">
    <source>
        <dbReference type="ARBA" id="ARBA00004123"/>
    </source>
</evidence>
<dbReference type="OrthoDB" id="747295at2759"/>
<comment type="subcellular location">
    <subcellularLocation>
        <location evidence="1">Nucleus</location>
    </subcellularLocation>
</comment>
<evidence type="ECO:0000256" key="4">
    <source>
        <dbReference type="ARBA" id="ARBA00023163"/>
    </source>
</evidence>
<dbReference type="InterPro" id="IPR044810">
    <property type="entry name" value="WRKY_plant"/>
</dbReference>
<dbReference type="AlphaFoldDB" id="A0A835VBQ9"/>
<protein>
    <recommendedName>
        <fullName evidence="7">WRKY domain-containing protein</fullName>
    </recommendedName>
</protein>
<proteinExistence type="predicted"/>
<evidence type="ECO:0000256" key="5">
    <source>
        <dbReference type="ARBA" id="ARBA00023242"/>
    </source>
</evidence>
<dbReference type="PANTHER" id="PTHR31282">
    <property type="entry name" value="WRKY TRANSCRIPTION FACTOR 21-RELATED"/>
    <property type="match status" value="1"/>
</dbReference>
<dbReference type="SMART" id="SM00774">
    <property type="entry name" value="WRKY"/>
    <property type="match status" value="1"/>
</dbReference>
<keyword evidence="5" id="KW-0539">Nucleus</keyword>
<evidence type="ECO:0000313" key="8">
    <source>
        <dbReference type="EMBL" id="KAG0490436.1"/>
    </source>
</evidence>
<gene>
    <name evidence="8" type="ORF">HPP92_007299</name>
</gene>
<dbReference type="Pfam" id="PF03106">
    <property type="entry name" value="WRKY"/>
    <property type="match status" value="1"/>
</dbReference>
<reference evidence="8 9" key="1">
    <citation type="journal article" date="2020" name="Nat. Food">
        <title>A phased Vanilla planifolia genome enables genetic improvement of flavour and production.</title>
        <authorList>
            <person name="Hasing T."/>
            <person name="Tang H."/>
            <person name="Brym M."/>
            <person name="Khazi F."/>
            <person name="Huang T."/>
            <person name="Chambers A.H."/>
        </authorList>
    </citation>
    <scope>NUCLEOTIDE SEQUENCE [LARGE SCALE GENOMIC DNA]</scope>
    <source>
        <tissue evidence="8">Leaf</tissue>
    </source>
</reference>
<dbReference type="Proteomes" id="UP000639772">
    <property type="component" value="Chromosome 3"/>
</dbReference>
<dbReference type="EMBL" id="JADCNM010000003">
    <property type="protein sequence ID" value="KAG0490436.1"/>
    <property type="molecule type" value="Genomic_DNA"/>
</dbReference>
<evidence type="ECO:0000256" key="6">
    <source>
        <dbReference type="SAM" id="MobiDB-lite"/>
    </source>
</evidence>